<dbReference type="Proteomes" id="UP000004226">
    <property type="component" value="Unassembled WGS sequence"/>
</dbReference>
<dbReference type="SUPFAM" id="SSF51735">
    <property type="entry name" value="NAD(P)-binding Rossmann-fold domains"/>
    <property type="match status" value="1"/>
</dbReference>
<dbReference type="InterPro" id="IPR051450">
    <property type="entry name" value="Gfo/Idh/MocA_Oxidoreductases"/>
</dbReference>
<name>D0GI88_9FUSO</name>
<dbReference type="RefSeq" id="WP_006806213.1">
    <property type="nucleotide sequence ID" value="NZ_ADAD01000002.1"/>
</dbReference>
<dbReference type="GO" id="GO:0000166">
    <property type="term" value="F:nucleotide binding"/>
    <property type="evidence" value="ECO:0007669"/>
    <property type="project" value="InterPro"/>
</dbReference>
<dbReference type="SUPFAM" id="SSF55347">
    <property type="entry name" value="Glyceraldehyde-3-phosphate dehydrogenase-like, C-terminal domain"/>
    <property type="match status" value="1"/>
</dbReference>
<dbReference type="eggNOG" id="COG0673">
    <property type="taxonomic scope" value="Bacteria"/>
</dbReference>
<organism evidence="2 3">
    <name type="scientific">Pseudoleptotrichia goodfellowii F0264</name>
    <dbReference type="NCBI Taxonomy" id="596323"/>
    <lineage>
        <taxon>Bacteria</taxon>
        <taxon>Fusobacteriati</taxon>
        <taxon>Fusobacteriota</taxon>
        <taxon>Fusobacteriia</taxon>
        <taxon>Fusobacteriales</taxon>
        <taxon>Leptotrichiaceae</taxon>
        <taxon>Pseudoleptotrichia</taxon>
    </lineage>
</organism>
<gene>
    <name evidence="2" type="ORF">HMPREF0554_1961</name>
</gene>
<dbReference type="AlphaFoldDB" id="D0GI88"/>
<dbReference type="PANTHER" id="PTHR43377:SF6">
    <property type="entry name" value="GFO_IDH_MOCA-LIKE OXIDOREDUCTASE N-TERMINAL DOMAIN-CONTAINING PROTEIN"/>
    <property type="match status" value="1"/>
</dbReference>
<dbReference type="InterPro" id="IPR036291">
    <property type="entry name" value="NAD(P)-bd_dom_sf"/>
</dbReference>
<dbReference type="Gene3D" id="3.40.50.720">
    <property type="entry name" value="NAD(P)-binding Rossmann-like Domain"/>
    <property type="match status" value="1"/>
</dbReference>
<dbReference type="Pfam" id="PF01408">
    <property type="entry name" value="GFO_IDH_MocA"/>
    <property type="match status" value="1"/>
</dbReference>
<reference evidence="2 3" key="1">
    <citation type="submission" date="2009-10" db="EMBL/GenBank/DDBJ databases">
        <authorList>
            <person name="Harkins D.M."/>
            <person name="Madupu R."/>
            <person name="Durkin A.S."/>
            <person name="Torralba M."/>
            <person name="Methe B."/>
            <person name="Sutton G.G."/>
            <person name="Strausberg R.L."/>
            <person name="Nelson K.E."/>
        </authorList>
    </citation>
    <scope>NUCLEOTIDE SEQUENCE [LARGE SCALE GENOMIC DNA]</scope>
    <source>
        <strain evidence="2 3">F0264</strain>
    </source>
</reference>
<dbReference type="EMBL" id="ADAD01000002">
    <property type="protein sequence ID" value="EEY36185.1"/>
    <property type="molecule type" value="Genomic_DNA"/>
</dbReference>
<feature type="domain" description="Gfo/Idh/MocA-like oxidoreductase N-terminal" evidence="1">
    <location>
        <begin position="1"/>
        <end position="106"/>
    </location>
</feature>
<dbReference type="PANTHER" id="PTHR43377">
    <property type="entry name" value="BILIVERDIN REDUCTASE A"/>
    <property type="match status" value="1"/>
</dbReference>
<keyword evidence="3" id="KW-1185">Reference proteome</keyword>
<sequence>MKCVLIGYGYWGKILKKYIESSKFFELFGIYDPSFEKSIDMDSILKDKSIECAFICNPIDMHYLSVKKLLENGKHVFCEKPLSKSLIETEELFNLAKSKKLCLFIDYIYTNSPSINVIKEEINSLGKILYCEGNIKQFGKFYKDDDVFEVLGVHMISAISYILDSEINIIKVISKKENSKGIIQTGSLEFESNEGIKGIINSSLLDANKERKIIFRCENGNISFNMLGSTTVSIVKHIETERGYEEKIILDEKYDETNNLINVLQEFKKNIENKIYNDQISLEVAKALEKIKELNKERE</sequence>
<accession>D0GI88</accession>
<evidence type="ECO:0000259" key="1">
    <source>
        <dbReference type="Pfam" id="PF01408"/>
    </source>
</evidence>
<dbReference type="Gene3D" id="3.30.360.10">
    <property type="entry name" value="Dihydrodipicolinate Reductase, domain 2"/>
    <property type="match status" value="1"/>
</dbReference>
<proteinExistence type="predicted"/>
<comment type="caution">
    <text evidence="2">The sequence shown here is derived from an EMBL/GenBank/DDBJ whole genome shotgun (WGS) entry which is preliminary data.</text>
</comment>
<evidence type="ECO:0000313" key="3">
    <source>
        <dbReference type="Proteomes" id="UP000004226"/>
    </source>
</evidence>
<protein>
    <submittedName>
        <fullName evidence="2">Oxidoreductase, NAD-binding domain protein</fullName>
    </submittedName>
</protein>
<evidence type="ECO:0000313" key="2">
    <source>
        <dbReference type="EMBL" id="EEY36185.1"/>
    </source>
</evidence>
<dbReference type="InterPro" id="IPR000683">
    <property type="entry name" value="Gfo/Idh/MocA-like_OxRdtase_N"/>
</dbReference>